<feature type="domain" description="Hemerythrin-like" evidence="1">
    <location>
        <begin position="4"/>
        <end position="138"/>
    </location>
</feature>
<reference evidence="2" key="1">
    <citation type="journal article" date="2023" name="Int. J. Mol. Sci.">
        <title>Metagenomics Revealed a New Genus 'Candidatus Thiocaldithrix dubininis' gen. nov., sp. nov. and a New Species 'Candidatus Thiothrix putei' sp. nov. in the Family Thiotrichaceae, Some Members of Which Have Traits of Both Na+- and H+-Motive Energetics.</title>
        <authorList>
            <person name="Ravin N.V."/>
            <person name="Muntyan M.S."/>
            <person name="Smolyakov D.D."/>
            <person name="Rudenko T.S."/>
            <person name="Beletsky A.V."/>
            <person name="Mardanov A.V."/>
            <person name="Grabovich M.Y."/>
        </authorList>
    </citation>
    <scope>NUCLEOTIDE SEQUENCE</scope>
    <source>
        <strain evidence="2">GKL-01</strain>
    </source>
</reference>
<dbReference type="AlphaFoldDB" id="A0AA95KDE9"/>
<dbReference type="GO" id="GO:0005886">
    <property type="term" value="C:plasma membrane"/>
    <property type="evidence" value="ECO:0007669"/>
    <property type="project" value="TreeGrafter"/>
</dbReference>
<dbReference type="Gene3D" id="1.20.120.520">
    <property type="entry name" value="nmb1532 protein domain like"/>
    <property type="match status" value="1"/>
</dbReference>
<dbReference type="Pfam" id="PF01814">
    <property type="entry name" value="Hemerythrin"/>
    <property type="match status" value="1"/>
</dbReference>
<evidence type="ECO:0000259" key="1">
    <source>
        <dbReference type="Pfam" id="PF01814"/>
    </source>
</evidence>
<accession>A0AA95KDE9</accession>
<sequence length="183" mass="20739">MHTLLHELHKDHINLASLLNILTAQVDRLEAGEDADLWLMADIADYIGRYADVVHHPREDQIYHVLARYDTANESLKVLLAQHHVLPSITTDFKNLLKQVLNDTAILSLAELATNIRDFIAIQKSHIDLEEATIFPLIHKTLSAKDWLEIEQSLQASIDPLFGIKALGRYDNIYNVLYVKAAA</sequence>
<reference evidence="2" key="2">
    <citation type="submission" date="2023-04" db="EMBL/GenBank/DDBJ databases">
        <authorList>
            <person name="Beletskiy A.V."/>
            <person name="Mardanov A.V."/>
            <person name="Ravin N.V."/>
        </authorList>
    </citation>
    <scope>NUCLEOTIDE SEQUENCE</scope>
    <source>
        <strain evidence="2">GKL-01</strain>
    </source>
</reference>
<dbReference type="InterPro" id="IPR012312">
    <property type="entry name" value="Hemerythrin-like"/>
</dbReference>
<protein>
    <submittedName>
        <fullName evidence="2">Hemerythrin domain-containing protein</fullName>
    </submittedName>
</protein>
<dbReference type="Proteomes" id="UP001300672">
    <property type="component" value="Chromosome"/>
</dbReference>
<gene>
    <name evidence="2" type="ORF">QJT80_08190</name>
</gene>
<proteinExistence type="predicted"/>
<dbReference type="PANTHER" id="PTHR39966:SF1">
    <property type="entry name" value="HEMERYTHRIN-LIKE DOMAIN-CONTAINING PROTEIN"/>
    <property type="match status" value="1"/>
</dbReference>
<dbReference type="EMBL" id="CP124755">
    <property type="protein sequence ID" value="WGZ89491.1"/>
    <property type="molecule type" value="Genomic_DNA"/>
</dbReference>
<dbReference type="PANTHER" id="PTHR39966">
    <property type="entry name" value="BLL2471 PROTEIN-RELATED"/>
    <property type="match status" value="1"/>
</dbReference>
<name>A0AA95KDE9_9GAMM</name>
<dbReference type="KEGG" id="tdu:QJT80_08190"/>
<evidence type="ECO:0000313" key="2">
    <source>
        <dbReference type="EMBL" id="WGZ89491.1"/>
    </source>
</evidence>
<organism evidence="2">
    <name type="scientific">Candidatus Thiocaldithrix dubininis</name>
    <dbReference type="NCBI Taxonomy" id="3080823"/>
    <lineage>
        <taxon>Bacteria</taxon>
        <taxon>Pseudomonadati</taxon>
        <taxon>Pseudomonadota</taxon>
        <taxon>Gammaproteobacteria</taxon>
        <taxon>Thiotrichales</taxon>
        <taxon>Thiotrichaceae</taxon>
        <taxon>Candidatus Thiocaldithrix</taxon>
    </lineage>
</organism>